<dbReference type="InterPro" id="IPR000182">
    <property type="entry name" value="GNAT_dom"/>
</dbReference>
<dbReference type="PANTHER" id="PTHR43877:SF1">
    <property type="entry name" value="ACETYLTRANSFERASE"/>
    <property type="match status" value="1"/>
</dbReference>
<accession>A0ABS6U7S1</accession>
<gene>
    <name evidence="5" type="ORF">I4I82_11225</name>
</gene>
<protein>
    <submittedName>
        <fullName evidence="5">GNAT family N-acetyltransferase</fullName>
    </submittedName>
</protein>
<keyword evidence="2" id="KW-0012">Acyltransferase</keyword>
<evidence type="ECO:0000256" key="1">
    <source>
        <dbReference type="ARBA" id="ARBA00022679"/>
    </source>
</evidence>
<dbReference type="InterPro" id="IPR009297">
    <property type="entry name" value="DUF952"/>
</dbReference>
<keyword evidence="1" id="KW-0808">Transferase</keyword>
<feature type="region of interest" description="Disordered" evidence="3">
    <location>
        <begin position="1"/>
        <end position="32"/>
    </location>
</feature>
<dbReference type="Pfam" id="PF00583">
    <property type="entry name" value="Acetyltransf_1"/>
    <property type="match status" value="1"/>
</dbReference>
<evidence type="ECO:0000313" key="6">
    <source>
        <dbReference type="Proteomes" id="UP000694300"/>
    </source>
</evidence>
<organism evidence="5 6">
    <name type="scientific">Pseudonocardia oceani</name>
    <dbReference type="NCBI Taxonomy" id="2792013"/>
    <lineage>
        <taxon>Bacteria</taxon>
        <taxon>Bacillati</taxon>
        <taxon>Actinomycetota</taxon>
        <taxon>Actinomycetes</taxon>
        <taxon>Pseudonocardiales</taxon>
        <taxon>Pseudonocardiaceae</taxon>
        <taxon>Pseudonocardia</taxon>
    </lineage>
</organism>
<reference evidence="5 6" key="1">
    <citation type="submission" date="2020-11" db="EMBL/GenBank/DDBJ databases">
        <title>Pseudonocardia abyssalis sp. nov. and Pseudonocardia oceani sp. nov., description and phylogenomic analysis of two novel actinomycetes isolated from the deep Southern Ocean.</title>
        <authorList>
            <person name="Parra J."/>
        </authorList>
    </citation>
    <scope>NUCLEOTIDE SEQUENCE [LARGE SCALE GENOMIC DNA]</scope>
    <source>
        <strain evidence="6">KRD185</strain>
    </source>
</reference>
<name>A0ABS6U7S1_9PSEU</name>
<evidence type="ECO:0000256" key="3">
    <source>
        <dbReference type="SAM" id="MobiDB-lite"/>
    </source>
</evidence>
<dbReference type="Pfam" id="PF06108">
    <property type="entry name" value="DUF952"/>
    <property type="match status" value="1"/>
</dbReference>
<feature type="domain" description="N-acetyltransferase" evidence="4">
    <location>
        <begin position="255"/>
        <end position="393"/>
    </location>
</feature>
<dbReference type="Proteomes" id="UP000694300">
    <property type="component" value="Unassembled WGS sequence"/>
</dbReference>
<keyword evidence="6" id="KW-1185">Reference proteome</keyword>
<dbReference type="InterPro" id="IPR050832">
    <property type="entry name" value="Bact_Acetyltransf"/>
</dbReference>
<dbReference type="EMBL" id="JADQDF010000001">
    <property type="protein sequence ID" value="MBW0128258.1"/>
    <property type="molecule type" value="Genomic_DNA"/>
</dbReference>
<evidence type="ECO:0000259" key="4">
    <source>
        <dbReference type="PROSITE" id="PS51186"/>
    </source>
</evidence>
<sequence>MRTPTTLSGTGCQRQDPPADRPPPPLRSEGRRIAPVTDVLLHLATTAEWRTHLGRGEVRPSVAEFVHLSGPDQVALPAQRLFAGRADVNLLVLDPARIGVEVRYEPGLPTDPASMLFPHAYGPVPTSAVLAVLPYRPEFAAPVLPALDTAGRALAVLTSVLRRTATAEEPVTGGVAVRTSSVPRSNQHNQVLVDGTADAAAVADDAARVLHDRPRPAALLAGDHLEGTASALAAAGHAVDALTVMAAPAGGHRSPGVRTVEPGALRPFRDAAWRRGVPDVDEESLAQLSDRWLREAEVVDLRCLAVEHDGAVVAAAVLKVDGATAVLDAVETDPAHRRRGHGDALVAEALAQAGDAGCDLVVLEADAVGRPRHWYARRGFRVVARAWQATLSQ</sequence>
<proteinExistence type="predicted"/>
<comment type="caution">
    <text evidence="5">The sequence shown here is derived from an EMBL/GenBank/DDBJ whole genome shotgun (WGS) entry which is preliminary data.</text>
</comment>
<dbReference type="CDD" id="cd04301">
    <property type="entry name" value="NAT_SF"/>
    <property type="match status" value="1"/>
</dbReference>
<evidence type="ECO:0000313" key="5">
    <source>
        <dbReference type="EMBL" id="MBW0128258.1"/>
    </source>
</evidence>
<evidence type="ECO:0000256" key="2">
    <source>
        <dbReference type="ARBA" id="ARBA00023315"/>
    </source>
</evidence>
<feature type="compositionally biased region" description="Polar residues" evidence="3">
    <location>
        <begin position="1"/>
        <end position="12"/>
    </location>
</feature>
<dbReference type="PROSITE" id="PS51186">
    <property type="entry name" value="GNAT"/>
    <property type="match status" value="1"/>
</dbReference>
<dbReference type="PANTHER" id="PTHR43877">
    <property type="entry name" value="AMINOALKYLPHOSPHONATE N-ACETYLTRANSFERASE-RELATED-RELATED"/>
    <property type="match status" value="1"/>
</dbReference>